<dbReference type="Proteomes" id="UP000013827">
    <property type="component" value="Unassembled WGS sequence"/>
</dbReference>
<evidence type="ECO:0000256" key="2">
    <source>
        <dbReference type="SAM" id="MobiDB-lite"/>
    </source>
</evidence>
<dbReference type="Gene3D" id="1.10.150.130">
    <property type="match status" value="1"/>
</dbReference>
<evidence type="ECO:0008006" key="5">
    <source>
        <dbReference type="Google" id="ProtNLM"/>
    </source>
</evidence>
<dbReference type="SUPFAM" id="SSF47823">
    <property type="entry name" value="lambda integrase-like, N-terminal domain"/>
    <property type="match status" value="1"/>
</dbReference>
<evidence type="ECO:0000313" key="4">
    <source>
        <dbReference type="Proteomes" id="UP000013827"/>
    </source>
</evidence>
<dbReference type="InterPro" id="IPR010998">
    <property type="entry name" value="Integrase_recombinase_N"/>
</dbReference>
<accession>A0A0D3JBI5</accession>
<dbReference type="HOGENOM" id="CLU_1104450_0_0_1"/>
<dbReference type="GO" id="GO:0003677">
    <property type="term" value="F:DNA binding"/>
    <property type="evidence" value="ECO:0007669"/>
    <property type="project" value="UniProtKB-KW"/>
</dbReference>
<name>A0A0D3JBI5_EMIH1</name>
<protein>
    <recommendedName>
        <fullName evidence="5">DNA primase/nucleoside triphosphatase C-terminal domain-containing protein</fullName>
    </recommendedName>
</protein>
<reference evidence="3" key="2">
    <citation type="submission" date="2024-10" db="UniProtKB">
        <authorList>
            <consortium name="EnsemblProtists"/>
        </authorList>
    </citation>
    <scope>IDENTIFICATION</scope>
</reference>
<feature type="region of interest" description="Disordered" evidence="2">
    <location>
        <begin position="77"/>
        <end position="150"/>
    </location>
</feature>
<organism evidence="3 4">
    <name type="scientific">Emiliania huxleyi (strain CCMP1516)</name>
    <dbReference type="NCBI Taxonomy" id="280463"/>
    <lineage>
        <taxon>Eukaryota</taxon>
        <taxon>Haptista</taxon>
        <taxon>Haptophyta</taxon>
        <taxon>Prymnesiophyceae</taxon>
        <taxon>Isochrysidales</taxon>
        <taxon>Noelaerhabdaceae</taxon>
        <taxon>Emiliania</taxon>
    </lineage>
</organism>
<feature type="compositionally biased region" description="Basic and acidic residues" evidence="2">
    <location>
        <begin position="81"/>
        <end position="95"/>
    </location>
</feature>
<dbReference type="RefSeq" id="XP_005773299.1">
    <property type="nucleotide sequence ID" value="XM_005773242.1"/>
</dbReference>
<dbReference type="EnsemblProtists" id="EOD20870">
    <property type="protein sequence ID" value="EOD20870"/>
    <property type="gene ID" value="EMIHUDRAFT_241677"/>
</dbReference>
<dbReference type="KEGG" id="ehx:EMIHUDRAFT_241677"/>
<dbReference type="GeneID" id="17266413"/>
<reference evidence="4" key="1">
    <citation type="journal article" date="2013" name="Nature">
        <title>Pan genome of the phytoplankton Emiliania underpins its global distribution.</title>
        <authorList>
            <person name="Read B.A."/>
            <person name="Kegel J."/>
            <person name="Klute M.J."/>
            <person name="Kuo A."/>
            <person name="Lefebvre S.C."/>
            <person name="Maumus F."/>
            <person name="Mayer C."/>
            <person name="Miller J."/>
            <person name="Monier A."/>
            <person name="Salamov A."/>
            <person name="Young J."/>
            <person name="Aguilar M."/>
            <person name="Claverie J.M."/>
            <person name="Frickenhaus S."/>
            <person name="Gonzalez K."/>
            <person name="Herman E.K."/>
            <person name="Lin Y.C."/>
            <person name="Napier J."/>
            <person name="Ogata H."/>
            <person name="Sarno A.F."/>
            <person name="Shmutz J."/>
            <person name="Schroeder D."/>
            <person name="de Vargas C."/>
            <person name="Verret F."/>
            <person name="von Dassow P."/>
            <person name="Valentin K."/>
            <person name="Van de Peer Y."/>
            <person name="Wheeler G."/>
            <person name="Dacks J.B."/>
            <person name="Delwiche C.F."/>
            <person name="Dyhrman S.T."/>
            <person name="Glockner G."/>
            <person name="John U."/>
            <person name="Richards T."/>
            <person name="Worden A.Z."/>
            <person name="Zhang X."/>
            <person name="Grigoriev I.V."/>
            <person name="Allen A.E."/>
            <person name="Bidle K."/>
            <person name="Borodovsky M."/>
            <person name="Bowler C."/>
            <person name="Brownlee C."/>
            <person name="Cock J.M."/>
            <person name="Elias M."/>
            <person name="Gladyshev V.N."/>
            <person name="Groth M."/>
            <person name="Guda C."/>
            <person name="Hadaegh A."/>
            <person name="Iglesias-Rodriguez M.D."/>
            <person name="Jenkins J."/>
            <person name="Jones B.M."/>
            <person name="Lawson T."/>
            <person name="Leese F."/>
            <person name="Lindquist E."/>
            <person name="Lobanov A."/>
            <person name="Lomsadze A."/>
            <person name="Malik S.B."/>
            <person name="Marsh M.E."/>
            <person name="Mackinder L."/>
            <person name="Mock T."/>
            <person name="Mueller-Roeber B."/>
            <person name="Pagarete A."/>
            <person name="Parker M."/>
            <person name="Probert I."/>
            <person name="Quesneville H."/>
            <person name="Raines C."/>
            <person name="Rensing S.A."/>
            <person name="Riano-Pachon D.M."/>
            <person name="Richier S."/>
            <person name="Rokitta S."/>
            <person name="Shiraiwa Y."/>
            <person name="Soanes D.M."/>
            <person name="van der Giezen M."/>
            <person name="Wahlund T.M."/>
            <person name="Williams B."/>
            <person name="Wilson W."/>
            <person name="Wolfe G."/>
            <person name="Wurch L.L."/>
        </authorList>
    </citation>
    <scope>NUCLEOTIDE SEQUENCE</scope>
</reference>
<keyword evidence="4" id="KW-1185">Reference proteome</keyword>
<sequence>MRLAASAREDSTTEGYARHWREFEGWCDEEGLDPLPATPQMIFAYPYLSAINSYHADYGFDKPALGHLVTAARRGMARGQARCDTRDTRRAREAQPLEPASGRTNRERLALVARRRPPDGAGARRPKRNYGKNRTPPADERSRNWSAAPARGVRETGLGALFCEQGFPPGGGCGGEPAWEPPAPTQGVPLPGAASGARQGRVLGAILHGVVERKRGSRGGDDVDIGGIGWVNVNVDSSFTPDPLVVSDGPGR</sequence>
<evidence type="ECO:0000256" key="1">
    <source>
        <dbReference type="ARBA" id="ARBA00023125"/>
    </source>
</evidence>
<proteinExistence type="predicted"/>
<dbReference type="PaxDb" id="2903-EOD20870"/>
<dbReference type="AlphaFoldDB" id="A0A0D3JBI5"/>
<evidence type="ECO:0000313" key="3">
    <source>
        <dbReference type="EnsemblProtists" id="EOD20870"/>
    </source>
</evidence>
<keyword evidence="1" id="KW-0238">DNA-binding</keyword>